<keyword evidence="2" id="KW-0677">Repeat</keyword>
<evidence type="ECO:0000313" key="3">
    <source>
        <dbReference type="EMBL" id="CAD8847007.1"/>
    </source>
</evidence>
<dbReference type="InterPro" id="IPR036322">
    <property type="entry name" value="WD40_repeat_dom_sf"/>
</dbReference>
<sequence length="317" mass="34786">MDLKTKNQITDGYVVALASGESHVLAATVQGQKSGVHIIDTRELRSTQMMGGQVTDAAFCDATLMLSTADGCVRHWDLREKSPSTLFTVEKSVRCVAVDSQQRWCACGVGADIHVYDKVAGKRLCVHDEAHSMPISRLKFRQDELVSSGEDGLLCVLDMDRCMEFNKHDDAALRVVMHTENDVRTFGFLGESEAVAYTVSVTEELGFWSVDQRRPGKCGHFPNLRMDEHLMIEERGGYVVDLFYGSGCAQALCGDMDGGLAIFDVNLEKTHFKVALRDGHSSVVRGAVRLGDSFVTGAEDGLLCLWSPSASGKRKRT</sequence>
<dbReference type="EMBL" id="HBFQ01030328">
    <property type="protein sequence ID" value="CAD8847007.1"/>
    <property type="molecule type" value="Transcribed_RNA"/>
</dbReference>
<proteinExistence type="predicted"/>
<keyword evidence="1" id="KW-0853">WD repeat</keyword>
<dbReference type="PANTHER" id="PTHR22889:SF0">
    <property type="entry name" value="WD REPEAT-CONTAINING PROTEIN 89"/>
    <property type="match status" value="1"/>
</dbReference>
<gene>
    <name evidence="3" type="ORF">NSCI0253_LOCUS21357</name>
</gene>
<evidence type="ECO:0000256" key="1">
    <source>
        <dbReference type="ARBA" id="ARBA00022574"/>
    </source>
</evidence>
<dbReference type="PANTHER" id="PTHR22889">
    <property type="entry name" value="WD REPEAT-CONTAINING PROTEIN 89"/>
    <property type="match status" value="1"/>
</dbReference>
<reference evidence="3" key="1">
    <citation type="submission" date="2021-01" db="EMBL/GenBank/DDBJ databases">
        <authorList>
            <person name="Corre E."/>
            <person name="Pelletier E."/>
            <person name="Niang G."/>
            <person name="Scheremetjew M."/>
            <person name="Finn R."/>
            <person name="Kale V."/>
            <person name="Holt S."/>
            <person name="Cochrane G."/>
            <person name="Meng A."/>
            <person name="Brown T."/>
            <person name="Cohen L."/>
        </authorList>
    </citation>
    <scope>NUCLEOTIDE SEQUENCE</scope>
</reference>
<dbReference type="InterPro" id="IPR001680">
    <property type="entry name" value="WD40_rpt"/>
</dbReference>
<dbReference type="InterPro" id="IPR015943">
    <property type="entry name" value="WD40/YVTN_repeat-like_dom_sf"/>
</dbReference>
<dbReference type="Gene3D" id="2.130.10.10">
    <property type="entry name" value="YVTN repeat-like/Quinoprotein amine dehydrogenase"/>
    <property type="match status" value="1"/>
</dbReference>
<dbReference type="AlphaFoldDB" id="A0A7S1A9I7"/>
<dbReference type="SUPFAM" id="SSF50978">
    <property type="entry name" value="WD40 repeat-like"/>
    <property type="match status" value="1"/>
</dbReference>
<name>A0A7S1A9I7_NOCSC</name>
<protein>
    <submittedName>
        <fullName evidence="3">Uncharacterized protein</fullName>
    </submittedName>
</protein>
<dbReference type="SMART" id="SM00320">
    <property type="entry name" value="WD40"/>
    <property type="match status" value="4"/>
</dbReference>
<evidence type="ECO:0000256" key="2">
    <source>
        <dbReference type="ARBA" id="ARBA00022737"/>
    </source>
</evidence>
<organism evidence="3">
    <name type="scientific">Noctiluca scintillans</name>
    <name type="common">Sea sparkle</name>
    <name type="synonym">Red tide dinoflagellate</name>
    <dbReference type="NCBI Taxonomy" id="2966"/>
    <lineage>
        <taxon>Eukaryota</taxon>
        <taxon>Sar</taxon>
        <taxon>Alveolata</taxon>
        <taxon>Dinophyceae</taxon>
        <taxon>Noctilucales</taxon>
        <taxon>Noctilucaceae</taxon>
        <taxon>Noctiluca</taxon>
    </lineage>
</organism>
<dbReference type="InterPro" id="IPR039328">
    <property type="entry name" value="WDR89"/>
</dbReference>
<accession>A0A7S1A9I7</accession>